<sequence>MRFSDETLIAFADGALDEPTRRAVERAMRTDPALAAKVKQHLAMRDEVFRAFARTLHEPAAPPRLHTVTTSAKVVHLDSVRAPRKDVVEAEPERGWSWREWCALGAALAAGVLAGALGLAGVQDEIQLATAVGEGGTLSARGKLDTALSRQYANAPRSAAGIKVGISFIGRDGQYCRTFGIGAAAGLACRSGDAWKIPVLAEGGGSAMPAAVMAAVDARAVGPALDAKGEVAAVQRGWTR</sequence>
<accession>A0A2G8T9A1</accession>
<dbReference type="EMBL" id="PDOC01000030">
    <property type="protein sequence ID" value="PIL42268.1"/>
    <property type="molecule type" value="Genomic_DNA"/>
</dbReference>
<dbReference type="OrthoDB" id="5702022at2"/>
<name>A0A2G8T9A1_9BURK</name>
<organism evidence="1 2">
    <name type="scientific">Massilia eurypsychrophila</name>
    <dbReference type="NCBI Taxonomy" id="1485217"/>
    <lineage>
        <taxon>Bacteria</taxon>
        <taxon>Pseudomonadati</taxon>
        <taxon>Pseudomonadota</taxon>
        <taxon>Betaproteobacteria</taxon>
        <taxon>Burkholderiales</taxon>
        <taxon>Oxalobacteraceae</taxon>
        <taxon>Telluria group</taxon>
        <taxon>Massilia</taxon>
    </lineage>
</organism>
<dbReference type="Proteomes" id="UP000230390">
    <property type="component" value="Unassembled WGS sequence"/>
</dbReference>
<protein>
    <recommendedName>
        <fullName evidence="3">Anti-sigma factor</fullName>
    </recommendedName>
</protein>
<proteinExistence type="predicted"/>
<evidence type="ECO:0000313" key="1">
    <source>
        <dbReference type="EMBL" id="PIL42268.1"/>
    </source>
</evidence>
<evidence type="ECO:0008006" key="3">
    <source>
        <dbReference type="Google" id="ProtNLM"/>
    </source>
</evidence>
<evidence type="ECO:0000313" key="2">
    <source>
        <dbReference type="Proteomes" id="UP000230390"/>
    </source>
</evidence>
<keyword evidence="2" id="KW-1185">Reference proteome</keyword>
<comment type="caution">
    <text evidence="1">The sequence shown here is derived from an EMBL/GenBank/DDBJ whole genome shotgun (WGS) entry which is preliminary data.</text>
</comment>
<gene>
    <name evidence="1" type="ORF">CR105_25020</name>
</gene>
<dbReference type="AlphaFoldDB" id="A0A2G8T9A1"/>
<reference evidence="1 2" key="1">
    <citation type="submission" date="2017-10" db="EMBL/GenBank/DDBJ databases">
        <title>Massilia psychrophilum sp. nov., a novel purple-pigmented bacterium isolated from Tianshan glacier, Xinjiang Municipality, China.</title>
        <authorList>
            <person name="Wang H."/>
        </authorList>
    </citation>
    <scope>NUCLEOTIDE SEQUENCE [LARGE SCALE GENOMIC DNA]</scope>
    <source>
        <strain evidence="1 2">JCM 30074</strain>
    </source>
</reference>
<dbReference type="RefSeq" id="WP_099793334.1">
    <property type="nucleotide sequence ID" value="NZ_JBHLYV010000089.1"/>
</dbReference>